<comment type="caution">
    <text evidence="1">The sequence shown here is derived from an EMBL/GenBank/DDBJ whole genome shotgun (WGS) entry which is preliminary data.</text>
</comment>
<dbReference type="EMBL" id="JAMYEC010000003">
    <property type="protein sequence ID" value="MDX2334584.1"/>
    <property type="molecule type" value="Genomic_DNA"/>
</dbReference>
<accession>A0ABU4KNW8</accession>
<dbReference type="InterPro" id="IPR038765">
    <property type="entry name" value="Papain-like_cys_pep_sf"/>
</dbReference>
<organism evidence="1 2">
    <name type="scientific">Brevundimonas vesicularis</name>
    <name type="common">Pseudomonas vesicularis</name>
    <dbReference type="NCBI Taxonomy" id="41276"/>
    <lineage>
        <taxon>Bacteria</taxon>
        <taxon>Pseudomonadati</taxon>
        <taxon>Pseudomonadota</taxon>
        <taxon>Alphaproteobacteria</taxon>
        <taxon>Caulobacterales</taxon>
        <taxon>Caulobacteraceae</taxon>
        <taxon>Brevundimonas</taxon>
    </lineage>
</organism>
<name>A0ABU4KNW8_BREVE</name>
<dbReference type="SUPFAM" id="SSF54001">
    <property type="entry name" value="Cysteine proteinases"/>
    <property type="match status" value="1"/>
</dbReference>
<gene>
    <name evidence="1" type="ORF">NJD11_06485</name>
</gene>
<keyword evidence="2" id="KW-1185">Reference proteome</keyword>
<protein>
    <submittedName>
        <fullName evidence="1">DUF1287 domain-containing protein</fullName>
    </submittedName>
</protein>
<reference evidence="1 2" key="1">
    <citation type="journal article" date="2023" name="FEMS Microbes">
        <title>Whole genomes of deep-sea sponge-associated bacteria exhibit high novel natural product potential.</title>
        <authorList>
            <person name="Hesketh-Best P.J."/>
            <person name="January G.G."/>
            <person name="Koch M.J."/>
            <person name="Warburton P.J."/>
            <person name="Howell K.L."/>
            <person name="Upton M."/>
        </authorList>
    </citation>
    <scope>NUCLEOTIDE SEQUENCE [LARGE SCALE GENOMIC DNA]</scope>
    <source>
        <strain evidence="1 2">PC206-O</strain>
    </source>
</reference>
<evidence type="ECO:0000313" key="2">
    <source>
        <dbReference type="Proteomes" id="UP001272940"/>
    </source>
</evidence>
<dbReference type="Gene3D" id="3.90.1720.10">
    <property type="entry name" value="endopeptidase domain like (from Nostoc punctiforme)"/>
    <property type="match status" value="1"/>
</dbReference>
<dbReference type="Proteomes" id="UP001272940">
    <property type="component" value="Unassembled WGS sequence"/>
</dbReference>
<dbReference type="RefSeq" id="WP_319078580.1">
    <property type="nucleotide sequence ID" value="NZ_JAMYEC010000003.1"/>
</dbReference>
<sequence length="157" mass="16894">MSIHPANIDRSAALETARSLIGHSYVSSPVQADCFNGWTFIAQCFGGRAPSFVPGWGPRDRWMAMGQFFNRGMKLTTLPAVQPGDVLVFDMGRDGFHAGIVSETGGAEPKMISCQFGKAASQCWLGRFWTDRLVGVFTYADAAVPASNDNVEVGEAA</sequence>
<proteinExistence type="predicted"/>
<evidence type="ECO:0000313" key="1">
    <source>
        <dbReference type="EMBL" id="MDX2334584.1"/>
    </source>
</evidence>